<dbReference type="EMBL" id="JAINUF010000010">
    <property type="protein sequence ID" value="KAJ8347760.1"/>
    <property type="molecule type" value="Genomic_DNA"/>
</dbReference>
<sequence length="119" mass="13495">MIIIKPKRSQRVSSTREINYLTEARCSGGAMKVFCWSFLILNQWILRKSTRITVRSFNRLREKPIRGQAPGSLQPRNPDPGFNLCDQGFFATSSSSTPAGGRAEPTVQTYFRLCCRSTF</sequence>
<accession>A0A9Q1INY2</accession>
<reference evidence="1" key="1">
    <citation type="journal article" date="2023" name="Science">
        <title>Genome structures resolve the early diversification of teleost fishes.</title>
        <authorList>
            <person name="Parey E."/>
            <person name="Louis A."/>
            <person name="Montfort J."/>
            <person name="Bouchez O."/>
            <person name="Roques C."/>
            <person name="Iampietro C."/>
            <person name="Lluch J."/>
            <person name="Castinel A."/>
            <person name="Donnadieu C."/>
            <person name="Desvignes T."/>
            <person name="Floi Bucao C."/>
            <person name="Jouanno E."/>
            <person name="Wen M."/>
            <person name="Mejri S."/>
            <person name="Dirks R."/>
            <person name="Jansen H."/>
            <person name="Henkel C."/>
            <person name="Chen W.J."/>
            <person name="Zahm M."/>
            <person name="Cabau C."/>
            <person name="Klopp C."/>
            <person name="Thompson A.W."/>
            <person name="Robinson-Rechavi M."/>
            <person name="Braasch I."/>
            <person name="Lecointre G."/>
            <person name="Bobe J."/>
            <person name="Postlethwait J.H."/>
            <person name="Berthelot C."/>
            <person name="Roest Crollius H."/>
            <person name="Guiguen Y."/>
        </authorList>
    </citation>
    <scope>NUCLEOTIDE SEQUENCE</scope>
    <source>
        <strain evidence="1">WJC10195</strain>
    </source>
</reference>
<keyword evidence="2" id="KW-1185">Reference proteome</keyword>
<evidence type="ECO:0000313" key="1">
    <source>
        <dbReference type="EMBL" id="KAJ8347760.1"/>
    </source>
</evidence>
<dbReference type="Proteomes" id="UP001152622">
    <property type="component" value="Chromosome 10"/>
</dbReference>
<gene>
    <name evidence="1" type="ORF">SKAU_G00263490</name>
</gene>
<organism evidence="1 2">
    <name type="scientific">Synaphobranchus kaupii</name>
    <name type="common">Kaup's arrowtooth eel</name>
    <dbReference type="NCBI Taxonomy" id="118154"/>
    <lineage>
        <taxon>Eukaryota</taxon>
        <taxon>Metazoa</taxon>
        <taxon>Chordata</taxon>
        <taxon>Craniata</taxon>
        <taxon>Vertebrata</taxon>
        <taxon>Euteleostomi</taxon>
        <taxon>Actinopterygii</taxon>
        <taxon>Neopterygii</taxon>
        <taxon>Teleostei</taxon>
        <taxon>Anguilliformes</taxon>
        <taxon>Synaphobranchidae</taxon>
        <taxon>Synaphobranchus</taxon>
    </lineage>
</organism>
<comment type="caution">
    <text evidence="1">The sequence shown here is derived from an EMBL/GenBank/DDBJ whole genome shotgun (WGS) entry which is preliminary data.</text>
</comment>
<name>A0A9Q1INY2_SYNKA</name>
<protein>
    <submittedName>
        <fullName evidence="1">Uncharacterized protein</fullName>
    </submittedName>
</protein>
<evidence type="ECO:0000313" key="2">
    <source>
        <dbReference type="Proteomes" id="UP001152622"/>
    </source>
</evidence>
<proteinExistence type="predicted"/>
<dbReference type="AlphaFoldDB" id="A0A9Q1INY2"/>